<organism evidence="3 4">
    <name type="scientific">Apodospora peruviana</name>
    <dbReference type="NCBI Taxonomy" id="516989"/>
    <lineage>
        <taxon>Eukaryota</taxon>
        <taxon>Fungi</taxon>
        <taxon>Dikarya</taxon>
        <taxon>Ascomycota</taxon>
        <taxon>Pezizomycotina</taxon>
        <taxon>Sordariomycetes</taxon>
        <taxon>Sordariomycetidae</taxon>
        <taxon>Sordariales</taxon>
        <taxon>Lasiosphaeriaceae</taxon>
        <taxon>Apodospora</taxon>
    </lineage>
</organism>
<evidence type="ECO:0000256" key="1">
    <source>
        <dbReference type="SAM" id="MobiDB-lite"/>
    </source>
</evidence>
<keyword evidence="2" id="KW-0812">Transmembrane</keyword>
<evidence type="ECO:0000313" key="4">
    <source>
        <dbReference type="Proteomes" id="UP001283341"/>
    </source>
</evidence>
<name>A0AAE0HTX5_9PEZI</name>
<evidence type="ECO:0000256" key="2">
    <source>
        <dbReference type="SAM" id="Phobius"/>
    </source>
</evidence>
<feature type="region of interest" description="Disordered" evidence="1">
    <location>
        <begin position="38"/>
        <end position="109"/>
    </location>
</feature>
<feature type="transmembrane region" description="Helical" evidence="2">
    <location>
        <begin position="221"/>
        <end position="243"/>
    </location>
</feature>
<evidence type="ECO:0000313" key="3">
    <source>
        <dbReference type="EMBL" id="KAK3312855.1"/>
    </source>
</evidence>
<protein>
    <submittedName>
        <fullName evidence="3">Uncharacterized protein</fullName>
    </submittedName>
</protein>
<keyword evidence="2" id="KW-1133">Transmembrane helix</keyword>
<sequence length="270" mass="30022">MELVTATPPEAPTSSRGVSFRMDLCDPNRVRKTPLLTCEDVPSRQQPKRSCNSASAWRPPGQSTAVPAGKGAGSTHPENTSNTGHHPSNTTPAGVISTPSGQQTTPQQGRQVLQARFIFLVSKFGRVELDELSSLHLDTVQFAQELYSAYATHKGFWRYWFSRTSSHIVISPSNTDDDNLSQDPVDRIPQRFWNFNKHLNARENFWGIYVRERRSAIMTMLYILLGLAPFIGFWVLYILGIIQANVHNATTPLAISITALGLFLGSIIKL</sequence>
<reference evidence="3" key="1">
    <citation type="journal article" date="2023" name="Mol. Phylogenet. Evol.">
        <title>Genome-scale phylogeny and comparative genomics of the fungal order Sordariales.</title>
        <authorList>
            <person name="Hensen N."/>
            <person name="Bonometti L."/>
            <person name="Westerberg I."/>
            <person name="Brannstrom I.O."/>
            <person name="Guillou S."/>
            <person name="Cros-Aarteil S."/>
            <person name="Calhoun S."/>
            <person name="Haridas S."/>
            <person name="Kuo A."/>
            <person name="Mondo S."/>
            <person name="Pangilinan J."/>
            <person name="Riley R."/>
            <person name="LaButti K."/>
            <person name="Andreopoulos B."/>
            <person name="Lipzen A."/>
            <person name="Chen C."/>
            <person name="Yan M."/>
            <person name="Daum C."/>
            <person name="Ng V."/>
            <person name="Clum A."/>
            <person name="Steindorff A."/>
            <person name="Ohm R.A."/>
            <person name="Martin F."/>
            <person name="Silar P."/>
            <person name="Natvig D.O."/>
            <person name="Lalanne C."/>
            <person name="Gautier V."/>
            <person name="Ament-Velasquez S.L."/>
            <person name="Kruys A."/>
            <person name="Hutchinson M.I."/>
            <person name="Powell A.J."/>
            <person name="Barry K."/>
            <person name="Miller A.N."/>
            <person name="Grigoriev I.V."/>
            <person name="Debuchy R."/>
            <person name="Gladieux P."/>
            <person name="Hiltunen Thoren M."/>
            <person name="Johannesson H."/>
        </authorList>
    </citation>
    <scope>NUCLEOTIDE SEQUENCE</scope>
    <source>
        <strain evidence="3">CBS 118394</strain>
    </source>
</reference>
<feature type="region of interest" description="Disordered" evidence="1">
    <location>
        <begin position="1"/>
        <end position="22"/>
    </location>
</feature>
<feature type="compositionally biased region" description="Low complexity" evidence="1">
    <location>
        <begin position="97"/>
        <end position="109"/>
    </location>
</feature>
<proteinExistence type="predicted"/>
<keyword evidence="2" id="KW-0472">Membrane</keyword>
<feature type="compositionally biased region" description="Polar residues" evidence="1">
    <location>
        <begin position="43"/>
        <end position="65"/>
    </location>
</feature>
<comment type="caution">
    <text evidence="3">The sequence shown here is derived from an EMBL/GenBank/DDBJ whole genome shotgun (WGS) entry which is preliminary data.</text>
</comment>
<accession>A0AAE0HTX5</accession>
<feature type="transmembrane region" description="Helical" evidence="2">
    <location>
        <begin position="249"/>
        <end position="268"/>
    </location>
</feature>
<gene>
    <name evidence="3" type="ORF">B0H66DRAFT_537942</name>
</gene>
<dbReference type="EMBL" id="JAUEDM010000008">
    <property type="protein sequence ID" value="KAK3312855.1"/>
    <property type="molecule type" value="Genomic_DNA"/>
</dbReference>
<dbReference type="Proteomes" id="UP001283341">
    <property type="component" value="Unassembled WGS sequence"/>
</dbReference>
<reference evidence="3" key="2">
    <citation type="submission" date="2023-06" db="EMBL/GenBank/DDBJ databases">
        <authorList>
            <consortium name="Lawrence Berkeley National Laboratory"/>
            <person name="Haridas S."/>
            <person name="Hensen N."/>
            <person name="Bonometti L."/>
            <person name="Westerberg I."/>
            <person name="Brannstrom I.O."/>
            <person name="Guillou S."/>
            <person name="Cros-Aarteil S."/>
            <person name="Calhoun S."/>
            <person name="Kuo A."/>
            <person name="Mondo S."/>
            <person name="Pangilinan J."/>
            <person name="Riley R."/>
            <person name="Labutti K."/>
            <person name="Andreopoulos B."/>
            <person name="Lipzen A."/>
            <person name="Chen C."/>
            <person name="Yanf M."/>
            <person name="Daum C."/>
            <person name="Ng V."/>
            <person name="Clum A."/>
            <person name="Steindorff A."/>
            <person name="Ohm R."/>
            <person name="Martin F."/>
            <person name="Silar P."/>
            <person name="Natvig D."/>
            <person name="Lalanne C."/>
            <person name="Gautier V."/>
            <person name="Ament-Velasquez S.L."/>
            <person name="Kruys A."/>
            <person name="Hutchinson M.I."/>
            <person name="Powell A.J."/>
            <person name="Barry K."/>
            <person name="Miller A.N."/>
            <person name="Grigoriev I.V."/>
            <person name="Debuchy R."/>
            <person name="Gladieux P."/>
            <person name="Thoren M.H."/>
            <person name="Johannesson H."/>
        </authorList>
    </citation>
    <scope>NUCLEOTIDE SEQUENCE</scope>
    <source>
        <strain evidence="3">CBS 118394</strain>
    </source>
</reference>
<feature type="compositionally biased region" description="Polar residues" evidence="1">
    <location>
        <begin position="76"/>
        <end position="92"/>
    </location>
</feature>
<keyword evidence="4" id="KW-1185">Reference proteome</keyword>
<dbReference type="AlphaFoldDB" id="A0AAE0HTX5"/>